<name>A0ABW7WR97_9NOCA</name>
<dbReference type="EMBL" id="JBIRXV010000015">
    <property type="protein sequence ID" value="MFI2325520.1"/>
    <property type="molecule type" value="Genomic_DNA"/>
</dbReference>
<evidence type="ECO:0000313" key="1">
    <source>
        <dbReference type="EMBL" id="MFI2325520.1"/>
    </source>
</evidence>
<dbReference type="InterPro" id="IPR047995">
    <property type="entry name" value="Choice_anch_K"/>
</dbReference>
<evidence type="ECO:0000313" key="2">
    <source>
        <dbReference type="Proteomes" id="UP001611450"/>
    </source>
</evidence>
<keyword evidence="2" id="KW-1185">Reference proteome</keyword>
<dbReference type="RefSeq" id="WP_350907535.1">
    <property type="nucleotide sequence ID" value="NZ_JBEORE010000017.1"/>
</dbReference>
<proteinExistence type="predicted"/>
<comment type="caution">
    <text evidence="1">The sequence shown here is derived from an EMBL/GenBank/DDBJ whole genome shotgun (WGS) entry which is preliminary data.</text>
</comment>
<dbReference type="NCBIfam" id="NF038131">
    <property type="entry name" value="choice_anch_K"/>
    <property type="match status" value="1"/>
</dbReference>
<reference evidence="1 2" key="1">
    <citation type="submission" date="2024-10" db="EMBL/GenBank/DDBJ databases">
        <title>The Natural Products Discovery Center: Release of the First 8490 Sequenced Strains for Exploring Actinobacteria Biosynthetic Diversity.</title>
        <authorList>
            <person name="Kalkreuter E."/>
            <person name="Kautsar S.A."/>
            <person name="Yang D."/>
            <person name="Bader C.D."/>
            <person name="Teijaro C.N."/>
            <person name="Fluegel L."/>
            <person name="Davis C.M."/>
            <person name="Simpson J.R."/>
            <person name="Lauterbach L."/>
            <person name="Steele A.D."/>
            <person name="Gui C."/>
            <person name="Meng S."/>
            <person name="Li G."/>
            <person name="Viehrig K."/>
            <person name="Ye F."/>
            <person name="Su P."/>
            <person name="Kiefer A.F."/>
            <person name="Nichols A."/>
            <person name="Cepeda A.J."/>
            <person name="Yan W."/>
            <person name="Fan B."/>
            <person name="Jiang Y."/>
            <person name="Adhikari A."/>
            <person name="Zheng C.-J."/>
            <person name="Schuster L."/>
            <person name="Cowan T.M."/>
            <person name="Smanski M.J."/>
            <person name="Chevrette M.G."/>
            <person name="De Carvalho L.P.S."/>
            <person name="Shen B."/>
        </authorList>
    </citation>
    <scope>NUCLEOTIDE SEQUENCE [LARGE SCALE GENOMIC DNA]</scope>
    <source>
        <strain evidence="1 2">NPDC019626</strain>
    </source>
</reference>
<accession>A0ABW7WR97</accession>
<protein>
    <submittedName>
        <fullName evidence="1">Choice-of-anchor K domain-containing protein</fullName>
    </submittedName>
</protein>
<organism evidence="1 2">
    <name type="scientific">Nocardia beijingensis</name>
    <dbReference type="NCBI Taxonomy" id="95162"/>
    <lineage>
        <taxon>Bacteria</taxon>
        <taxon>Bacillati</taxon>
        <taxon>Actinomycetota</taxon>
        <taxon>Actinomycetes</taxon>
        <taxon>Mycobacteriales</taxon>
        <taxon>Nocardiaceae</taxon>
        <taxon>Nocardia</taxon>
    </lineage>
</organism>
<gene>
    <name evidence="1" type="ORF">ACH47G_34020</name>
</gene>
<dbReference type="Proteomes" id="UP001611450">
    <property type="component" value="Unassembled WGS sequence"/>
</dbReference>
<sequence>MQKTAGWFVRRNFVGVQLISVTGRAVGRIMESQRQIADATGSRGRSVMGKVDTKGVWTRVSVEESQFEGLRQPGSGIKSSIKWGTGVDGEKSGYDFTGLTGVDARLDGKDFNLGIFAHYNRRVVLKHAQFSVFLKVTVDFQDEGFDHTFTLRFRHDETPNVPGDVDDVVRLPIVHENDIVRVDGAEYQVTISGFRDHGGQGEVQSKYTIREGEIKRLWLVARFEPISEPGS</sequence>